<dbReference type="eggNOG" id="ENOG502S8TM">
    <property type="taxonomic scope" value="Eukaryota"/>
</dbReference>
<proteinExistence type="predicted"/>
<name>A0A0C4E3F0_MAGP6</name>
<evidence type="ECO:0000313" key="3">
    <source>
        <dbReference type="EnsemblFungi" id="MAPG_06949T0"/>
    </source>
</evidence>
<reference evidence="4" key="2">
    <citation type="submission" date="2010-05" db="EMBL/GenBank/DDBJ databases">
        <title>The genome sequence of Magnaporthe poae strain ATCC 64411.</title>
        <authorList>
            <person name="Ma L.-J."/>
            <person name="Dead R."/>
            <person name="Young S."/>
            <person name="Zeng Q."/>
            <person name="Koehrsen M."/>
            <person name="Alvarado L."/>
            <person name="Berlin A."/>
            <person name="Chapman S.B."/>
            <person name="Chen Z."/>
            <person name="Freedman E."/>
            <person name="Gellesch M."/>
            <person name="Goldberg J."/>
            <person name="Griggs A."/>
            <person name="Gujja S."/>
            <person name="Heilman E.R."/>
            <person name="Heiman D."/>
            <person name="Hepburn T."/>
            <person name="Howarth C."/>
            <person name="Jen D."/>
            <person name="Larson L."/>
            <person name="Mehta T."/>
            <person name="Neiman D."/>
            <person name="Pearson M."/>
            <person name="Roberts A."/>
            <person name="Saif S."/>
            <person name="Shea T."/>
            <person name="Shenoy N."/>
            <person name="Sisk P."/>
            <person name="Stolte C."/>
            <person name="Sykes S."/>
            <person name="Walk T."/>
            <person name="White J."/>
            <person name="Yandava C."/>
            <person name="Haas B."/>
            <person name="Nusbaum C."/>
            <person name="Birren B."/>
        </authorList>
    </citation>
    <scope>NUCLEOTIDE SEQUENCE [LARGE SCALE GENOMIC DNA]</scope>
    <source>
        <strain evidence="4">ATCC 64411 / 73-15</strain>
    </source>
</reference>
<reference evidence="2" key="1">
    <citation type="submission" date="2010-05" db="EMBL/GenBank/DDBJ databases">
        <title>The Genome Sequence of Magnaporthe poae strain ATCC 64411.</title>
        <authorList>
            <consortium name="The Broad Institute Genome Sequencing Platform"/>
            <consortium name="Broad Institute Genome Sequencing Center for Infectious Disease"/>
            <person name="Ma L.-J."/>
            <person name="Dead R."/>
            <person name="Young S."/>
            <person name="Zeng Q."/>
            <person name="Koehrsen M."/>
            <person name="Alvarado L."/>
            <person name="Berlin A."/>
            <person name="Chapman S.B."/>
            <person name="Chen Z."/>
            <person name="Freedman E."/>
            <person name="Gellesch M."/>
            <person name="Goldberg J."/>
            <person name="Griggs A."/>
            <person name="Gujja S."/>
            <person name="Heilman E.R."/>
            <person name="Heiman D."/>
            <person name="Hepburn T."/>
            <person name="Howarth C."/>
            <person name="Jen D."/>
            <person name="Larson L."/>
            <person name="Mehta T."/>
            <person name="Neiman D."/>
            <person name="Pearson M."/>
            <person name="Roberts A."/>
            <person name="Saif S."/>
            <person name="Shea T."/>
            <person name="Shenoy N."/>
            <person name="Sisk P."/>
            <person name="Stolte C."/>
            <person name="Sykes S."/>
            <person name="Walk T."/>
            <person name="White J."/>
            <person name="Yandava C."/>
            <person name="Haas B."/>
            <person name="Nusbaum C."/>
            <person name="Birren B."/>
        </authorList>
    </citation>
    <scope>NUCLEOTIDE SEQUENCE</scope>
    <source>
        <strain evidence="2">ATCC 64411</strain>
    </source>
</reference>
<dbReference type="OMA" id="EMASCET"/>
<dbReference type="VEuPathDB" id="FungiDB:MAPG_06949"/>
<dbReference type="PANTHER" id="PTHR33112">
    <property type="entry name" value="DOMAIN PROTEIN, PUTATIVE-RELATED"/>
    <property type="match status" value="1"/>
</dbReference>
<sequence>MLCRVCQRIFGTGDEDALLLHSRGGTAVSHHETYQSLQSSADTGCFVCTGLWMALQRAQQKNSNLKQSLSTGSVETRPVSTIFTLLRLSGNYESFGGLITAQLSNVSDSFKCKLTTGPSSFGWATPSAHTKSAETTATFKTWVVKCIENHDECRKPSPGSTTRYPTRLLDCRPSQARRDVVSLVETSRAPISGAYMTLSHCWGDAHCLSLTTSNYARLLSNFPTSDLPQLYQDAVYVTRQLGVRYLWIDSLCIIQEGDRTDWLREIKTMDRVYYNSFCNISALDAADGNDSLFHARRPDTLIPQHLLVRTKERSLPCTLSHAEFHLWEDVDLALLNTRAWVLQERLLSPRILHFGRKQVYWECQQGNICELQPNHSIECGQLSRLGNTMDLEYASAAQKKELFLTDNDRIEDWCRIVEYYTRCRLTHPGDKLAAISALARQAAHPLRGGYIAGMWEKQLATELLWRVKTDATANRQTLYPMPYRAPSWSWAAVDQPVQIQSLPYPPQLIKVEGYHIDRETDDPTGLIKGGWLRLRGLLRRVQLRPPTSTDMEDELISNQPPWVMVLDGFTIPPGTTKHWRMLSPFHELYLDAPYGEDQSDSGRLVHGNASRGLYYVPFFAAIPSFLSLPMVHGLILESTEEDNDTFRRVGLCKLRAPASEVRILGTRMHNGMTLEDLGDGMRSIVIV</sequence>
<feature type="domain" description="Heterokaryon incompatibility" evidence="1">
    <location>
        <begin position="195"/>
        <end position="344"/>
    </location>
</feature>
<dbReference type="InterPro" id="IPR010730">
    <property type="entry name" value="HET"/>
</dbReference>
<evidence type="ECO:0000313" key="4">
    <source>
        <dbReference type="Proteomes" id="UP000011715"/>
    </source>
</evidence>
<evidence type="ECO:0000313" key="2">
    <source>
        <dbReference type="EMBL" id="KLU87959.1"/>
    </source>
</evidence>
<dbReference type="Pfam" id="PF06985">
    <property type="entry name" value="HET"/>
    <property type="match status" value="1"/>
</dbReference>
<organism evidence="3 4">
    <name type="scientific">Magnaporthiopsis poae (strain ATCC 64411 / 73-15)</name>
    <name type="common">Kentucky bluegrass fungus</name>
    <name type="synonym">Magnaporthe poae</name>
    <dbReference type="NCBI Taxonomy" id="644358"/>
    <lineage>
        <taxon>Eukaryota</taxon>
        <taxon>Fungi</taxon>
        <taxon>Dikarya</taxon>
        <taxon>Ascomycota</taxon>
        <taxon>Pezizomycotina</taxon>
        <taxon>Sordariomycetes</taxon>
        <taxon>Sordariomycetidae</taxon>
        <taxon>Magnaporthales</taxon>
        <taxon>Magnaporthaceae</taxon>
        <taxon>Magnaporthiopsis</taxon>
    </lineage>
</organism>
<protein>
    <recommendedName>
        <fullName evidence="1">Heterokaryon incompatibility domain-containing protein</fullName>
    </recommendedName>
</protein>
<reference evidence="3" key="4">
    <citation type="journal article" date="2015" name="G3 (Bethesda)">
        <title>Genome sequences of three phytopathogenic species of the Magnaporthaceae family of fungi.</title>
        <authorList>
            <person name="Okagaki L.H."/>
            <person name="Nunes C.C."/>
            <person name="Sailsbery J."/>
            <person name="Clay B."/>
            <person name="Brown D."/>
            <person name="John T."/>
            <person name="Oh Y."/>
            <person name="Young N."/>
            <person name="Fitzgerald M."/>
            <person name="Haas B.J."/>
            <person name="Zeng Q."/>
            <person name="Young S."/>
            <person name="Adiconis X."/>
            <person name="Fan L."/>
            <person name="Levin J.Z."/>
            <person name="Mitchell T.K."/>
            <person name="Okubara P.A."/>
            <person name="Farman M.L."/>
            <person name="Kohn L.M."/>
            <person name="Birren B."/>
            <person name="Ma L.-J."/>
            <person name="Dean R.A."/>
        </authorList>
    </citation>
    <scope>NUCLEOTIDE SEQUENCE</scope>
    <source>
        <strain evidence="3">ATCC 64411 / 73-15</strain>
    </source>
</reference>
<keyword evidence="4" id="KW-1185">Reference proteome</keyword>
<dbReference type="STRING" id="644358.A0A0C4E3F0"/>
<reference evidence="3" key="5">
    <citation type="submission" date="2015-06" db="UniProtKB">
        <authorList>
            <consortium name="EnsemblFungi"/>
        </authorList>
    </citation>
    <scope>IDENTIFICATION</scope>
    <source>
        <strain evidence="3">ATCC 64411</strain>
    </source>
</reference>
<dbReference type="AlphaFoldDB" id="A0A0C4E3F0"/>
<reference evidence="2" key="3">
    <citation type="submission" date="2011-03" db="EMBL/GenBank/DDBJ databases">
        <title>Annotation of Magnaporthe poae ATCC 64411.</title>
        <authorList>
            <person name="Ma L.-J."/>
            <person name="Dead R."/>
            <person name="Young S.K."/>
            <person name="Zeng Q."/>
            <person name="Gargeya S."/>
            <person name="Fitzgerald M."/>
            <person name="Haas B."/>
            <person name="Abouelleil A."/>
            <person name="Alvarado L."/>
            <person name="Arachchi H.M."/>
            <person name="Berlin A."/>
            <person name="Brown A."/>
            <person name="Chapman S.B."/>
            <person name="Chen Z."/>
            <person name="Dunbar C."/>
            <person name="Freedman E."/>
            <person name="Gearin G."/>
            <person name="Gellesch M."/>
            <person name="Goldberg J."/>
            <person name="Griggs A."/>
            <person name="Gujja S."/>
            <person name="Heiman D."/>
            <person name="Howarth C."/>
            <person name="Larson L."/>
            <person name="Lui A."/>
            <person name="MacDonald P.J.P."/>
            <person name="Mehta T."/>
            <person name="Montmayeur A."/>
            <person name="Murphy C."/>
            <person name="Neiman D."/>
            <person name="Pearson M."/>
            <person name="Priest M."/>
            <person name="Roberts A."/>
            <person name="Saif S."/>
            <person name="Shea T."/>
            <person name="Shenoy N."/>
            <person name="Sisk P."/>
            <person name="Stolte C."/>
            <person name="Sykes S."/>
            <person name="Yandava C."/>
            <person name="Wortman J."/>
            <person name="Nusbaum C."/>
            <person name="Birren B."/>
        </authorList>
    </citation>
    <scope>NUCLEOTIDE SEQUENCE</scope>
    <source>
        <strain evidence="2">ATCC 64411</strain>
    </source>
</reference>
<evidence type="ECO:0000259" key="1">
    <source>
        <dbReference type="Pfam" id="PF06985"/>
    </source>
</evidence>
<dbReference type="EMBL" id="GL876971">
    <property type="protein sequence ID" value="KLU87959.1"/>
    <property type="molecule type" value="Genomic_DNA"/>
</dbReference>
<dbReference type="OrthoDB" id="5362512at2759"/>
<dbReference type="EMBL" id="ADBL01001667">
    <property type="status" value="NOT_ANNOTATED_CDS"/>
    <property type="molecule type" value="Genomic_DNA"/>
</dbReference>
<dbReference type="Proteomes" id="UP000011715">
    <property type="component" value="Unassembled WGS sequence"/>
</dbReference>
<gene>
    <name evidence="2" type="ORF">MAPG_06949</name>
</gene>
<accession>A0A0C4E3F0</accession>
<dbReference type="PANTHER" id="PTHR33112:SF10">
    <property type="entry name" value="TOL"/>
    <property type="match status" value="1"/>
</dbReference>
<dbReference type="EnsemblFungi" id="MAPG_06949T0">
    <property type="protein sequence ID" value="MAPG_06949T0"/>
    <property type="gene ID" value="MAPG_06949"/>
</dbReference>